<feature type="transmembrane region" description="Helical" evidence="2">
    <location>
        <begin position="153"/>
        <end position="177"/>
    </location>
</feature>
<feature type="region of interest" description="Disordered" evidence="1">
    <location>
        <begin position="184"/>
        <end position="211"/>
    </location>
</feature>
<keyword evidence="2" id="KW-0472">Membrane</keyword>
<dbReference type="Pfam" id="PF10708">
    <property type="entry name" value="DUF2510"/>
    <property type="match status" value="1"/>
</dbReference>
<evidence type="ECO:0000313" key="5">
    <source>
        <dbReference type="Proteomes" id="UP001501490"/>
    </source>
</evidence>
<sequence>MSAKAGWYPDPGGGVGLFRYWDGKAWSAATSPNPAAPAPSGVPSGGSAGSAGSQSYQAGGYGSGYGSGSSGSGSSGSGSYRSGSYGSGSYGAGSYGSGSYGAGSYGSSSYGSGGSSPGGYPSAGSGQQTGGYPGQSSSAYANYQQQTKKRTPVGWWIGAAALLVVIVVVAVIAIRAIGGGTLGGSSSGEATGEVCPPKTSVTSPIQHPNDGRVYGGPLSYPELGDPWDAPRPEDRVPFGSDVAVQEVMVEPNYQPNANWVASILVGELQAGDGFFTPEQGSQIVVKCILGTFYGDNPVNSDVRVNQATTIDGHEGWLVESHLTFDIENLRTKGELLIVAIVSAGARSGLYYASIPDTTPQLVPTARQVLKELRVEG</sequence>
<dbReference type="Proteomes" id="UP001501490">
    <property type="component" value="Unassembled WGS sequence"/>
</dbReference>
<evidence type="ECO:0000256" key="1">
    <source>
        <dbReference type="SAM" id="MobiDB-lite"/>
    </source>
</evidence>
<reference evidence="5" key="1">
    <citation type="journal article" date="2019" name="Int. J. Syst. Evol. Microbiol.">
        <title>The Global Catalogue of Microorganisms (GCM) 10K type strain sequencing project: providing services to taxonomists for standard genome sequencing and annotation.</title>
        <authorList>
            <consortium name="The Broad Institute Genomics Platform"/>
            <consortium name="The Broad Institute Genome Sequencing Center for Infectious Disease"/>
            <person name="Wu L."/>
            <person name="Ma J."/>
        </authorList>
    </citation>
    <scope>NUCLEOTIDE SEQUENCE [LARGE SCALE GENOMIC DNA]</scope>
    <source>
        <strain evidence="5">JCM 16929</strain>
    </source>
</reference>
<accession>A0ABP6ZHB9</accession>
<feature type="domain" description="DUF2510" evidence="3">
    <location>
        <begin position="5"/>
        <end position="38"/>
    </location>
</feature>
<evidence type="ECO:0000313" key="4">
    <source>
        <dbReference type="EMBL" id="GAA3609635.1"/>
    </source>
</evidence>
<comment type="caution">
    <text evidence="4">The sequence shown here is derived from an EMBL/GenBank/DDBJ whole genome shotgun (WGS) entry which is preliminary data.</text>
</comment>
<gene>
    <name evidence="4" type="ORF">GCM10022236_09130</name>
</gene>
<dbReference type="EMBL" id="BAABAB010000006">
    <property type="protein sequence ID" value="GAA3609635.1"/>
    <property type="molecule type" value="Genomic_DNA"/>
</dbReference>
<dbReference type="RefSeq" id="WP_344801907.1">
    <property type="nucleotide sequence ID" value="NZ_BAABAB010000006.1"/>
</dbReference>
<proteinExistence type="predicted"/>
<keyword evidence="2" id="KW-0812">Transmembrane</keyword>
<organism evidence="4 5">
    <name type="scientific">Microlunatus ginsengisoli</name>
    <dbReference type="NCBI Taxonomy" id="363863"/>
    <lineage>
        <taxon>Bacteria</taxon>
        <taxon>Bacillati</taxon>
        <taxon>Actinomycetota</taxon>
        <taxon>Actinomycetes</taxon>
        <taxon>Propionibacteriales</taxon>
        <taxon>Propionibacteriaceae</taxon>
        <taxon>Microlunatus</taxon>
    </lineage>
</organism>
<name>A0ABP6ZHB9_9ACTN</name>
<feature type="region of interest" description="Disordered" evidence="1">
    <location>
        <begin position="111"/>
        <end position="138"/>
    </location>
</feature>
<evidence type="ECO:0000256" key="2">
    <source>
        <dbReference type="SAM" id="Phobius"/>
    </source>
</evidence>
<dbReference type="InterPro" id="IPR018929">
    <property type="entry name" value="DUF2510"/>
</dbReference>
<feature type="compositionally biased region" description="Low complexity" evidence="1">
    <location>
        <begin position="29"/>
        <end position="42"/>
    </location>
</feature>
<feature type="region of interest" description="Disordered" evidence="1">
    <location>
        <begin position="29"/>
        <end position="53"/>
    </location>
</feature>
<keyword evidence="2" id="KW-1133">Transmembrane helix</keyword>
<evidence type="ECO:0000259" key="3">
    <source>
        <dbReference type="Pfam" id="PF10708"/>
    </source>
</evidence>
<keyword evidence="5" id="KW-1185">Reference proteome</keyword>
<protein>
    <recommendedName>
        <fullName evidence="3">DUF2510 domain-containing protein</fullName>
    </recommendedName>
</protein>